<dbReference type="InterPro" id="IPR043129">
    <property type="entry name" value="ATPase_NBD"/>
</dbReference>
<dbReference type="Gene3D" id="3.90.640.10">
    <property type="entry name" value="Actin, Chain A, domain 4"/>
    <property type="match status" value="1"/>
</dbReference>
<dbReference type="PRINTS" id="PR00301">
    <property type="entry name" value="HEATSHOCK70"/>
</dbReference>
<name>A0A1Y2AR22_9TREE</name>
<dbReference type="InterPro" id="IPR029048">
    <property type="entry name" value="HSP70_C_sf"/>
</dbReference>
<dbReference type="EMBL" id="MCFC01000062">
    <property type="protein sequence ID" value="ORY24982.1"/>
    <property type="molecule type" value="Genomic_DNA"/>
</dbReference>
<evidence type="ECO:0000313" key="8">
    <source>
        <dbReference type="Proteomes" id="UP000193986"/>
    </source>
</evidence>
<keyword evidence="2 6" id="KW-0732">Signal</keyword>
<evidence type="ECO:0000256" key="6">
    <source>
        <dbReference type="SAM" id="SignalP"/>
    </source>
</evidence>
<keyword evidence="7" id="KW-0346">Stress response</keyword>
<evidence type="ECO:0000256" key="5">
    <source>
        <dbReference type="ARBA" id="ARBA00023186"/>
    </source>
</evidence>
<dbReference type="PANTHER" id="PTHR45639">
    <property type="entry name" value="HSC70CB, ISOFORM G-RELATED"/>
    <property type="match status" value="1"/>
</dbReference>
<dbReference type="PROSITE" id="PS01036">
    <property type="entry name" value="HSP70_3"/>
    <property type="match status" value="1"/>
</dbReference>
<feature type="chain" id="PRO_5013096018" evidence="6">
    <location>
        <begin position="18"/>
        <end position="817"/>
    </location>
</feature>
<protein>
    <submittedName>
        <fullName evidence="7">Heat shock protein 70 family</fullName>
    </submittedName>
</protein>
<dbReference type="GO" id="GO:0140662">
    <property type="term" value="F:ATP-dependent protein folding chaperone"/>
    <property type="evidence" value="ECO:0007669"/>
    <property type="project" value="InterPro"/>
</dbReference>
<keyword evidence="8" id="KW-1185">Reference proteome</keyword>
<dbReference type="Gene3D" id="3.30.30.30">
    <property type="match status" value="1"/>
</dbReference>
<dbReference type="SUPFAM" id="SSF53067">
    <property type="entry name" value="Actin-like ATPase domain"/>
    <property type="match status" value="2"/>
</dbReference>
<dbReference type="Gene3D" id="3.30.420.40">
    <property type="match status" value="2"/>
</dbReference>
<comment type="subcellular location">
    <subcellularLocation>
        <location evidence="1">Endoplasmic reticulum lumen</location>
    </subcellularLocation>
</comment>
<dbReference type="GO" id="GO:0005524">
    <property type="term" value="F:ATP binding"/>
    <property type="evidence" value="ECO:0007669"/>
    <property type="project" value="UniProtKB-KW"/>
</dbReference>
<evidence type="ECO:0000256" key="2">
    <source>
        <dbReference type="ARBA" id="ARBA00022729"/>
    </source>
</evidence>
<dbReference type="Pfam" id="PF00012">
    <property type="entry name" value="HSP70"/>
    <property type="match status" value="1"/>
</dbReference>
<feature type="signal peptide" evidence="6">
    <location>
        <begin position="1"/>
        <end position="17"/>
    </location>
</feature>
<evidence type="ECO:0000256" key="3">
    <source>
        <dbReference type="ARBA" id="ARBA00022741"/>
    </source>
</evidence>
<dbReference type="SUPFAM" id="SSF100934">
    <property type="entry name" value="Heat shock protein 70kD (HSP70), C-terminal subdomain"/>
    <property type="match status" value="1"/>
</dbReference>
<organism evidence="7 8">
    <name type="scientific">Naematelia encephala</name>
    <dbReference type="NCBI Taxonomy" id="71784"/>
    <lineage>
        <taxon>Eukaryota</taxon>
        <taxon>Fungi</taxon>
        <taxon>Dikarya</taxon>
        <taxon>Basidiomycota</taxon>
        <taxon>Agaricomycotina</taxon>
        <taxon>Tremellomycetes</taxon>
        <taxon>Tremellales</taxon>
        <taxon>Naemateliaceae</taxon>
        <taxon>Naematelia</taxon>
    </lineage>
</organism>
<evidence type="ECO:0000256" key="1">
    <source>
        <dbReference type="ARBA" id="ARBA00004319"/>
    </source>
</evidence>
<dbReference type="GO" id="GO:0005788">
    <property type="term" value="C:endoplasmic reticulum lumen"/>
    <property type="evidence" value="ECO:0007669"/>
    <property type="project" value="UniProtKB-SubCell"/>
</dbReference>
<dbReference type="STRING" id="71784.A0A1Y2AR22"/>
<dbReference type="GO" id="GO:0034663">
    <property type="term" value="C:endoplasmic reticulum chaperone complex"/>
    <property type="evidence" value="ECO:0007669"/>
    <property type="project" value="TreeGrafter"/>
</dbReference>
<comment type="caution">
    <text evidence="7">The sequence shown here is derived from an EMBL/GenBank/DDBJ whole genome shotgun (WGS) entry which is preliminary data.</text>
</comment>
<dbReference type="CDD" id="cd10230">
    <property type="entry name" value="ASKHA_NBD_HSP70_HYOU1"/>
    <property type="match status" value="1"/>
</dbReference>
<evidence type="ECO:0000256" key="4">
    <source>
        <dbReference type="ARBA" id="ARBA00022840"/>
    </source>
</evidence>
<keyword evidence="5" id="KW-0143">Chaperone</keyword>
<gene>
    <name evidence="7" type="ORF">BCR39DRAFT_545470</name>
</gene>
<dbReference type="Proteomes" id="UP000193986">
    <property type="component" value="Unassembled WGS sequence"/>
</dbReference>
<proteinExistence type="predicted"/>
<dbReference type="InParanoid" id="A0A1Y2AR22"/>
<dbReference type="InterPro" id="IPR013126">
    <property type="entry name" value="Hsp_70_fam"/>
</dbReference>
<dbReference type="FunCoup" id="A0A1Y2AR22">
    <property type="interactions" value="215"/>
</dbReference>
<accession>A0A1Y2AR22</accession>
<dbReference type="Gene3D" id="1.20.1270.10">
    <property type="match status" value="1"/>
</dbReference>
<dbReference type="GO" id="GO:0030968">
    <property type="term" value="P:endoplasmic reticulum unfolded protein response"/>
    <property type="evidence" value="ECO:0007669"/>
    <property type="project" value="TreeGrafter"/>
</dbReference>
<dbReference type="InterPro" id="IPR018181">
    <property type="entry name" value="Heat_shock_70_CS"/>
</dbReference>
<dbReference type="OrthoDB" id="10262720at2759"/>
<keyword evidence="3" id="KW-0547">Nucleotide-binding</keyword>
<dbReference type="AlphaFoldDB" id="A0A1Y2AR22"/>
<keyword evidence="4" id="KW-0067">ATP-binding</keyword>
<dbReference type="PANTHER" id="PTHR45639:SF3">
    <property type="entry name" value="HYPOXIA UP-REGULATED PROTEIN 1"/>
    <property type="match status" value="1"/>
</dbReference>
<evidence type="ECO:0000313" key="7">
    <source>
        <dbReference type="EMBL" id="ORY24982.1"/>
    </source>
</evidence>
<sequence length="817" mass="89645">MRLLALLLLLLTPAIHAAVLAIDYGAEFTKLSLVKPGVPFDVVLDRDSKRKIQSVVGWKRDDRVFGQEGKMTATRFPESHYPYVKPLLGSSSLPTLPLYPNPPKLTPDGSLVFSHPSPPSHISPQASDEAELWTPTTLLAHQLSYFRDLATSLAPSEAAIEPINQVVVTVPAWWTQAQRRAYRDALELQGLTCLAMIGEGTGVALNYAMTRTFPNFDPATGEGSKEYHVIYDSGALATTATVVAFYQTSSFPSPKSKTAISTTNIEVLATGWSEVGGVVLDLAIQEILVKDFVGKTGQRGTREDKRAMAKLAKEAVRVKQILSANQESSVNVESLYEDIDYRSRLSRTDLESVLSPYLSYFSSPIVDALQTASLDLSNITSLILFGGNTRVPLVQSAIRDVLGGDEKIAQNVNADEAAVLGAAYYGAALSRQFKMKSIEVIERTVYPFTVGVGEDADVLFPKGSKLGERRSLTPAPEEEVVLQFYQGSNPVLSVELVDVPKALAGFTSPSPIVNLTMRLDPRGHLSTASATLASNVTAEESSSGMAGALKGLFGSKKDAEGDEPEVESKANKAEKVVLKFREKQLGSKHMTGEEKRTAQARLISIKAFESAKTAREEARNLLEGYLYRLSGLLASDADNRALHDYATQQERDVMNKLLRETSEWLSEHAEHADEKTLRVKRAELEKLEKPIIVRFNESRTRGKAIEAFQQAMFAGRSFLVEARKNNTIALESAASAPTDKPVAPPKYTDDELKVVEEIMKENEVWMDDKMKVQVTLDGDKTKDPVILSKDLDEKGKKLQMTVSLCSCLRCCHILIMN</sequence>
<reference evidence="7 8" key="1">
    <citation type="submission" date="2016-07" db="EMBL/GenBank/DDBJ databases">
        <title>Pervasive Adenine N6-methylation of Active Genes in Fungi.</title>
        <authorList>
            <consortium name="DOE Joint Genome Institute"/>
            <person name="Mondo S.J."/>
            <person name="Dannebaum R.O."/>
            <person name="Kuo R.C."/>
            <person name="Labutti K."/>
            <person name="Haridas S."/>
            <person name="Kuo A."/>
            <person name="Salamov A."/>
            <person name="Ahrendt S.R."/>
            <person name="Lipzen A."/>
            <person name="Sullivan W."/>
            <person name="Andreopoulos W.B."/>
            <person name="Clum A."/>
            <person name="Lindquist E."/>
            <person name="Daum C."/>
            <person name="Ramamoorthy G.K."/>
            <person name="Gryganskyi A."/>
            <person name="Culley D."/>
            <person name="Magnuson J.K."/>
            <person name="James T.Y."/>
            <person name="O'Malley M.A."/>
            <person name="Stajich J.E."/>
            <person name="Spatafora J.W."/>
            <person name="Visel A."/>
            <person name="Grigoriev I.V."/>
        </authorList>
    </citation>
    <scope>NUCLEOTIDE SEQUENCE [LARGE SCALE GENOMIC DNA]</scope>
    <source>
        <strain evidence="7 8">68-887.2</strain>
    </source>
</reference>